<reference evidence="1" key="1">
    <citation type="submission" date="2018-02" db="EMBL/GenBank/DDBJ databases">
        <title>Rhizophora mucronata_Transcriptome.</title>
        <authorList>
            <person name="Meera S.P."/>
            <person name="Sreeshan A."/>
            <person name="Augustine A."/>
        </authorList>
    </citation>
    <scope>NUCLEOTIDE SEQUENCE</scope>
    <source>
        <tissue evidence="1">Leaf</tissue>
    </source>
</reference>
<dbReference type="AlphaFoldDB" id="A0A2P2P284"/>
<organism evidence="1">
    <name type="scientific">Rhizophora mucronata</name>
    <name type="common">Asiatic mangrove</name>
    <dbReference type="NCBI Taxonomy" id="61149"/>
    <lineage>
        <taxon>Eukaryota</taxon>
        <taxon>Viridiplantae</taxon>
        <taxon>Streptophyta</taxon>
        <taxon>Embryophyta</taxon>
        <taxon>Tracheophyta</taxon>
        <taxon>Spermatophyta</taxon>
        <taxon>Magnoliopsida</taxon>
        <taxon>eudicotyledons</taxon>
        <taxon>Gunneridae</taxon>
        <taxon>Pentapetalae</taxon>
        <taxon>rosids</taxon>
        <taxon>fabids</taxon>
        <taxon>Malpighiales</taxon>
        <taxon>Rhizophoraceae</taxon>
        <taxon>Rhizophora</taxon>
    </lineage>
</organism>
<sequence>MWLLGIVKLNHFHLLICKLPQLEKEL</sequence>
<proteinExistence type="predicted"/>
<name>A0A2P2P284_RHIMU</name>
<accession>A0A2P2P284</accession>
<dbReference type="EMBL" id="GGEC01068247">
    <property type="protein sequence ID" value="MBX48731.1"/>
    <property type="molecule type" value="Transcribed_RNA"/>
</dbReference>
<protein>
    <submittedName>
        <fullName evidence="1">Uncharacterized protein</fullName>
    </submittedName>
</protein>
<evidence type="ECO:0000313" key="1">
    <source>
        <dbReference type="EMBL" id="MBX48731.1"/>
    </source>
</evidence>